<dbReference type="KEGG" id="ade:Adeh_1638"/>
<dbReference type="PANTHER" id="PTHR43331">
    <property type="entry name" value="HOMOSERINE DEHYDROGENASE"/>
    <property type="match status" value="1"/>
</dbReference>
<dbReference type="UniPathway" id="UPA00050">
    <property type="reaction ID" value="UER00063"/>
</dbReference>
<gene>
    <name evidence="16" type="ordered locus">Adeh_1638</name>
</gene>
<dbReference type="PIRSF" id="PIRSF000098">
    <property type="entry name" value="Homoser_dehydrog"/>
    <property type="match status" value="1"/>
</dbReference>
<evidence type="ECO:0000313" key="17">
    <source>
        <dbReference type="Proteomes" id="UP000001935"/>
    </source>
</evidence>
<evidence type="ECO:0000256" key="10">
    <source>
        <dbReference type="ARBA" id="ARBA00023167"/>
    </source>
</evidence>
<dbReference type="Pfam" id="PF00742">
    <property type="entry name" value="Homoserine_dh"/>
    <property type="match status" value="1"/>
</dbReference>
<evidence type="ECO:0000256" key="1">
    <source>
        <dbReference type="ARBA" id="ARBA00005056"/>
    </source>
</evidence>
<dbReference type="Pfam" id="PF01842">
    <property type="entry name" value="ACT"/>
    <property type="match status" value="1"/>
</dbReference>
<evidence type="ECO:0000256" key="11">
    <source>
        <dbReference type="PIRSR" id="PIRSR000098-1"/>
    </source>
</evidence>
<evidence type="ECO:0000256" key="3">
    <source>
        <dbReference type="ARBA" id="ARBA00006753"/>
    </source>
</evidence>
<keyword evidence="6 13" id="KW-0028">Amino-acid biosynthesis</keyword>
<dbReference type="OrthoDB" id="9808167at2"/>
<dbReference type="SUPFAM" id="SSF55347">
    <property type="entry name" value="Glyceraldehyde-3-phosphate dehydrogenase-like, C-terminal domain"/>
    <property type="match status" value="1"/>
</dbReference>
<name>Q2IID4_ANADE</name>
<dbReference type="EMBL" id="CP000251">
    <property type="protein sequence ID" value="ABC81411.1"/>
    <property type="molecule type" value="Genomic_DNA"/>
</dbReference>
<dbReference type="HOGENOM" id="CLU_009116_1_0_7"/>
<evidence type="ECO:0000256" key="9">
    <source>
        <dbReference type="ARBA" id="ARBA00023002"/>
    </source>
</evidence>
<dbReference type="GO" id="GO:0004412">
    <property type="term" value="F:homoserine dehydrogenase activity"/>
    <property type="evidence" value="ECO:0007669"/>
    <property type="project" value="UniProtKB-EC"/>
</dbReference>
<dbReference type="UniPathway" id="UPA00051">
    <property type="reaction ID" value="UER00465"/>
</dbReference>
<evidence type="ECO:0000259" key="15">
    <source>
        <dbReference type="PROSITE" id="PS51671"/>
    </source>
</evidence>
<dbReference type="PROSITE" id="PS51671">
    <property type="entry name" value="ACT"/>
    <property type="match status" value="1"/>
</dbReference>
<dbReference type="InterPro" id="IPR036291">
    <property type="entry name" value="NAD(P)-bd_dom_sf"/>
</dbReference>
<dbReference type="Gene3D" id="3.30.70.260">
    <property type="match status" value="1"/>
</dbReference>
<dbReference type="eggNOG" id="COG0460">
    <property type="taxonomic scope" value="Bacteria"/>
</dbReference>
<keyword evidence="8 12" id="KW-0521">NADP</keyword>
<feature type="active site" description="Proton donor" evidence="11">
    <location>
        <position position="205"/>
    </location>
</feature>
<dbReference type="InterPro" id="IPR005106">
    <property type="entry name" value="Asp/hSer_DH_NAD-bd"/>
</dbReference>
<dbReference type="RefSeq" id="WP_011420694.1">
    <property type="nucleotide sequence ID" value="NC_007760.1"/>
</dbReference>
<sequence>MREVGIGIAGFGVVGGGVLSILRQHAEDIEARLGGRIVVRRVALRDLDKERSIDVDPALLTTRLEDLLDDPAIQVVVELIGGVDQAFELVCGALERGKHVVTANKALLAARGEEIFRLARARGVDVYYEAAVCGGVPIIRTLREALASDRITALHGIVNGTTNFILTAMAEKGEPIERALAEAQRLGYAEADPTLDVSGGDAAQKLCVLAQLAFGAALRPADVLTEGIMALKPEDFRWAREFGYALKLLAVARRCGPAEGAAPGAQDQLEARVHPAFIPAGSLLAGVRGAMNAVVLHSEALGASMLYGQGAGAMPTGSAVVSDIIDLTRNILAGSPGRVPLPPAEPLVSVRPHAEVRCAYYLNFSVQDAPGVLARIASQLAARHISIAAVQQREQNDQGQPVPLVIVTHVAREADLRAAIADIDRDPTTLAPTRLIRIENV</sequence>
<evidence type="ECO:0000256" key="4">
    <source>
        <dbReference type="ARBA" id="ARBA00013213"/>
    </source>
</evidence>
<evidence type="ECO:0000256" key="6">
    <source>
        <dbReference type="ARBA" id="ARBA00022605"/>
    </source>
</evidence>
<evidence type="ECO:0000313" key="16">
    <source>
        <dbReference type="EMBL" id="ABC81411.1"/>
    </source>
</evidence>
<keyword evidence="10 13" id="KW-0486">Methionine biosynthesis</keyword>
<dbReference type="FunFam" id="3.30.360.10:FF:000005">
    <property type="entry name" value="Homoserine dehydrogenase"/>
    <property type="match status" value="1"/>
</dbReference>
<evidence type="ECO:0000256" key="7">
    <source>
        <dbReference type="ARBA" id="ARBA00022697"/>
    </source>
</evidence>
<protein>
    <recommendedName>
        <fullName evidence="5 13">Homoserine dehydrogenase</fullName>
        <ecNumber evidence="4 13">1.1.1.3</ecNumber>
    </recommendedName>
</protein>
<evidence type="ECO:0000256" key="8">
    <source>
        <dbReference type="ARBA" id="ARBA00022857"/>
    </source>
</evidence>
<proteinExistence type="inferred from homology"/>
<dbReference type="STRING" id="290397.Adeh_1638"/>
<dbReference type="SUPFAM" id="SSF55021">
    <property type="entry name" value="ACT-like"/>
    <property type="match status" value="1"/>
</dbReference>
<feature type="binding site" evidence="12">
    <location>
        <begin position="9"/>
        <end position="16"/>
    </location>
    <ligand>
        <name>NADP(+)</name>
        <dbReference type="ChEBI" id="CHEBI:58349"/>
    </ligand>
</feature>
<evidence type="ECO:0000256" key="13">
    <source>
        <dbReference type="RuleBase" id="RU000579"/>
    </source>
</evidence>
<dbReference type="AlphaFoldDB" id="Q2IID4"/>
<evidence type="ECO:0000256" key="14">
    <source>
        <dbReference type="RuleBase" id="RU004171"/>
    </source>
</evidence>
<organism evidence="16 17">
    <name type="scientific">Anaeromyxobacter dehalogenans (strain 2CP-C)</name>
    <dbReference type="NCBI Taxonomy" id="290397"/>
    <lineage>
        <taxon>Bacteria</taxon>
        <taxon>Pseudomonadati</taxon>
        <taxon>Myxococcota</taxon>
        <taxon>Myxococcia</taxon>
        <taxon>Myxococcales</taxon>
        <taxon>Cystobacterineae</taxon>
        <taxon>Anaeromyxobacteraceae</taxon>
        <taxon>Anaeromyxobacter</taxon>
    </lineage>
</organism>
<dbReference type="InterPro" id="IPR019811">
    <property type="entry name" value="HDH_CS"/>
</dbReference>
<dbReference type="InterPro" id="IPR002912">
    <property type="entry name" value="ACT_dom"/>
</dbReference>
<feature type="binding site" evidence="12">
    <location>
        <position position="105"/>
    </location>
    <ligand>
        <name>NADPH</name>
        <dbReference type="ChEBI" id="CHEBI:57783"/>
    </ligand>
</feature>
<comment type="similarity">
    <text evidence="3 14">Belongs to the homoserine dehydrogenase family.</text>
</comment>
<dbReference type="GO" id="GO:0050661">
    <property type="term" value="F:NADP binding"/>
    <property type="evidence" value="ECO:0007669"/>
    <property type="project" value="InterPro"/>
</dbReference>
<keyword evidence="7 13" id="KW-0791">Threonine biosynthesis</keyword>
<comment type="catalytic activity">
    <reaction evidence="13">
        <text>L-homoserine + NADP(+) = L-aspartate 4-semialdehyde + NADPH + H(+)</text>
        <dbReference type="Rhea" id="RHEA:15761"/>
        <dbReference type="ChEBI" id="CHEBI:15378"/>
        <dbReference type="ChEBI" id="CHEBI:57476"/>
        <dbReference type="ChEBI" id="CHEBI:57783"/>
        <dbReference type="ChEBI" id="CHEBI:58349"/>
        <dbReference type="ChEBI" id="CHEBI:537519"/>
        <dbReference type="EC" id="1.1.1.3"/>
    </reaction>
</comment>
<keyword evidence="9 13" id="KW-0560">Oxidoreductase</keyword>
<feature type="binding site" evidence="12">
    <location>
        <position position="190"/>
    </location>
    <ligand>
        <name>L-homoserine</name>
        <dbReference type="ChEBI" id="CHEBI:57476"/>
    </ligand>
</feature>
<dbReference type="Proteomes" id="UP000001935">
    <property type="component" value="Chromosome"/>
</dbReference>
<dbReference type="InterPro" id="IPR016204">
    <property type="entry name" value="HDH"/>
</dbReference>
<feature type="domain" description="ACT" evidence="15">
    <location>
        <begin position="361"/>
        <end position="437"/>
    </location>
</feature>
<evidence type="ECO:0000256" key="12">
    <source>
        <dbReference type="PIRSR" id="PIRSR000098-2"/>
    </source>
</evidence>
<dbReference type="GO" id="GO:0009088">
    <property type="term" value="P:threonine biosynthetic process"/>
    <property type="evidence" value="ECO:0007669"/>
    <property type="project" value="UniProtKB-UniPathway"/>
</dbReference>
<dbReference type="PROSITE" id="PS01042">
    <property type="entry name" value="HOMOSER_DHGENASE"/>
    <property type="match status" value="1"/>
</dbReference>
<dbReference type="PANTHER" id="PTHR43331:SF1">
    <property type="entry name" value="HOMOSERINE DEHYDROGENASE"/>
    <property type="match status" value="1"/>
</dbReference>
<dbReference type="InterPro" id="IPR045865">
    <property type="entry name" value="ACT-like_dom_sf"/>
</dbReference>
<dbReference type="NCBIfam" id="NF004976">
    <property type="entry name" value="PRK06349.1"/>
    <property type="match status" value="1"/>
</dbReference>
<dbReference type="InterPro" id="IPR001342">
    <property type="entry name" value="HDH_cat"/>
</dbReference>
<accession>Q2IID4</accession>
<comment type="pathway">
    <text evidence="1 13">Amino-acid biosynthesis; L-threonine biosynthesis; L-threonine from L-aspartate: step 3/5.</text>
</comment>
<comment type="pathway">
    <text evidence="2 13">Amino-acid biosynthesis; L-methionine biosynthesis via de novo pathway; L-homoserine from L-aspartate: step 3/3.</text>
</comment>
<evidence type="ECO:0000256" key="5">
    <source>
        <dbReference type="ARBA" id="ARBA00013376"/>
    </source>
</evidence>
<dbReference type="CDD" id="cd04881">
    <property type="entry name" value="ACT_HSDH-Hom"/>
    <property type="match status" value="1"/>
</dbReference>
<reference evidence="16" key="1">
    <citation type="submission" date="2006-01" db="EMBL/GenBank/DDBJ databases">
        <title>Complete sequence of Anaeromyxobacter dehalogenans 2CP-C.</title>
        <authorList>
            <consortium name="US DOE Joint Genome Institute"/>
            <person name="Copeland A."/>
            <person name="Lucas S."/>
            <person name="Lapidus A."/>
            <person name="Barry K."/>
            <person name="Detter J.C."/>
            <person name="Glavina T."/>
            <person name="Hammon N."/>
            <person name="Israni S."/>
            <person name="Pitluck S."/>
            <person name="Brettin T."/>
            <person name="Bruce D."/>
            <person name="Han C."/>
            <person name="Tapia R."/>
            <person name="Gilna P."/>
            <person name="Kiss H."/>
            <person name="Schmutz J."/>
            <person name="Larimer F."/>
            <person name="Land M."/>
            <person name="Kyrpides N."/>
            <person name="Anderson I."/>
            <person name="Sanford R.A."/>
            <person name="Ritalahti K.M."/>
            <person name="Thomas H.S."/>
            <person name="Kirby J.R."/>
            <person name="Zhulin I.B."/>
            <person name="Loeffler F.E."/>
            <person name="Richardson P."/>
        </authorList>
    </citation>
    <scope>NUCLEOTIDE SEQUENCE</scope>
    <source>
        <strain evidence="16">2CP-C</strain>
    </source>
</reference>
<dbReference type="GO" id="GO:0009086">
    <property type="term" value="P:methionine biosynthetic process"/>
    <property type="evidence" value="ECO:0007669"/>
    <property type="project" value="UniProtKB-KW"/>
</dbReference>
<dbReference type="Gene3D" id="3.40.50.720">
    <property type="entry name" value="NAD(P)-binding Rossmann-like Domain"/>
    <property type="match status" value="1"/>
</dbReference>
<dbReference type="Gene3D" id="3.30.360.10">
    <property type="entry name" value="Dihydrodipicolinate Reductase, domain 2"/>
    <property type="match status" value="1"/>
</dbReference>
<dbReference type="Pfam" id="PF03447">
    <property type="entry name" value="NAD_binding_3"/>
    <property type="match status" value="1"/>
</dbReference>
<dbReference type="SUPFAM" id="SSF51735">
    <property type="entry name" value="NAD(P)-binding Rossmann-fold domains"/>
    <property type="match status" value="1"/>
</dbReference>
<dbReference type="EC" id="1.1.1.3" evidence="4 13"/>
<evidence type="ECO:0000256" key="2">
    <source>
        <dbReference type="ARBA" id="ARBA00005062"/>
    </source>
</evidence>